<evidence type="ECO:0000313" key="4">
    <source>
        <dbReference type="Proteomes" id="UP000185544"/>
    </source>
</evidence>
<dbReference type="Proteomes" id="UP000185544">
    <property type="component" value="Chromosome"/>
</dbReference>
<dbReference type="EMBL" id="CP016908">
    <property type="protein sequence ID" value="APS00495.1"/>
    <property type="molecule type" value="Genomic_DNA"/>
</dbReference>
<feature type="transmembrane region" description="Helical" evidence="1">
    <location>
        <begin position="122"/>
        <end position="144"/>
    </location>
</feature>
<gene>
    <name evidence="3" type="ORF">BCY86_07255</name>
</gene>
<keyword evidence="1" id="KW-0812">Transmembrane</keyword>
<name>A0A1L6MYK2_9BACT</name>
<keyword evidence="1" id="KW-1133">Transmembrane helix</keyword>
<keyword evidence="4" id="KW-1185">Reference proteome</keyword>
<sequence>MLSYLSKRENIRRRVSTWWMNLSYREEGIASSGLMMVLAAESGLLSLSVSHCLLVLGGISLGCTALVAVHRIPSPQSFLSVSLGNIAFPLIALLFGWFPSLAWFVEKQLPLWPILSLWSGEFFFRASFLFSWLIVAIVLAQTIHKRRLEWGVLTRIRIAVGVSWLSFLLMFLCFQFFPQKREWFFYVTNSIGLALVAWVARSPYQSSLAPFARSAFTFFLITCMLATAGVLVGRVLFGGATVERMFLWAVTFALGWLISRSAGWVEQLLRPNRGCWVQTVSLTDAALRQPDFYETIARLLWILREPGGIDSTPAFWTFAPPRIFTIDIAGYLVERPSEVPSFVLREVRQEPYGILRSAALRKGQTRRLDLGAILQWLEEQQASTFILGRGEEGVEIGLTLPREAPSLSSSIEEVEAIRKLADTLAALYGKQYSLMESFARAQQAIQQADKSRSERARMEQEVITFKARNYQELQRLASLAAANAYTPATRLLLESLEQRLASCKPTLLLIPKGSDSLPLLARAHLQSGDPNRPFVITEGTMVREHQVERWLDPLFSPISLASEGTWVLRDGAALPGSVQKEIAILLGSKEKGYPSAFPVFCAPIFVFTHGGIFSSVDLENYLELTLAQWIQEHAEEPLWLPRLFDRPEDVRALLFDGLAREGLRQKGFSIGIEPAALAVLLEYPFPGEDAELMDMIVQLVAVSLGDVVRVSDLSILPKQRGSS</sequence>
<evidence type="ECO:0000313" key="3">
    <source>
        <dbReference type="EMBL" id="APS00495.1"/>
    </source>
</evidence>
<feature type="transmembrane region" description="Helical" evidence="1">
    <location>
        <begin position="212"/>
        <end position="233"/>
    </location>
</feature>
<evidence type="ECO:0000259" key="2">
    <source>
        <dbReference type="PROSITE" id="PS50045"/>
    </source>
</evidence>
<keyword evidence="1" id="KW-0472">Membrane</keyword>
<dbReference type="KEGG" id="pabo:BCY86_07255"/>
<dbReference type="PROSITE" id="PS50045">
    <property type="entry name" value="SIGMA54_INTERACT_4"/>
    <property type="match status" value="1"/>
</dbReference>
<feature type="transmembrane region" description="Helical" evidence="1">
    <location>
        <begin position="44"/>
        <end position="69"/>
    </location>
</feature>
<feature type="transmembrane region" description="Helical" evidence="1">
    <location>
        <begin position="81"/>
        <end position="102"/>
    </location>
</feature>
<evidence type="ECO:0000256" key="1">
    <source>
        <dbReference type="SAM" id="Phobius"/>
    </source>
</evidence>
<organism evidence="3 4">
    <name type="scientific">Pajaroellobacter abortibovis</name>
    <dbReference type="NCBI Taxonomy" id="1882918"/>
    <lineage>
        <taxon>Bacteria</taxon>
        <taxon>Pseudomonadati</taxon>
        <taxon>Myxococcota</taxon>
        <taxon>Polyangia</taxon>
        <taxon>Polyangiales</taxon>
        <taxon>Polyangiaceae</taxon>
    </lineage>
</organism>
<dbReference type="STRING" id="1882918.BCY86_07255"/>
<feature type="transmembrane region" description="Helical" evidence="1">
    <location>
        <begin position="156"/>
        <end position="177"/>
    </location>
</feature>
<protein>
    <recommendedName>
        <fullName evidence="2">Sigma-54 factor interaction domain-containing protein</fullName>
    </recommendedName>
</protein>
<feature type="transmembrane region" description="Helical" evidence="1">
    <location>
        <begin position="183"/>
        <end position="200"/>
    </location>
</feature>
<proteinExistence type="predicted"/>
<dbReference type="GO" id="GO:0005524">
    <property type="term" value="F:ATP binding"/>
    <property type="evidence" value="ECO:0007669"/>
    <property type="project" value="InterPro"/>
</dbReference>
<reference evidence="3 4" key="1">
    <citation type="submission" date="2016-08" db="EMBL/GenBank/DDBJ databases">
        <title>Identification and validation of antigenic proteins from Pajaroellobacter abortibovis using de-novo genome sequence assembly and reverse vaccinology.</title>
        <authorList>
            <person name="Welly B.T."/>
            <person name="Miller M.R."/>
            <person name="Stott J.L."/>
            <person name="Blanchard M.T."/>
            <person name="Islas-Trejo A.D."/>
            <person name="O'Rourke S.M."/>
            <person name="Young A.E."/>
            <person name="Medrano J.F."/>
            <person name="Van Eenennaam A.L."/>
        </authorList>
    </citation>
    <scope>NUCLEOTIDE SEQUENCE [LARGE SCALE GENOMIC DNA]</scope>
    <source>
        <strain evidence="3 4">BTF92-0548A/99-0131</strain>
    </source>
</reference>
<dbReference type="InterPro" id="IPR002078">
    <property type="entry name" value="Sigma_54_int"/>
</dbReference>
<dbReference type="GO" id="GO:0006355">
    <property type="term" value="P:regulation of DNA-templated transcription"/>
    <property type="evidence" value="ECO:0007669"/>
    <property type="project" value="InterPro"/>
</dbReference>
<dbReference type="AlphaFoldDB" id="A0A1L6MYK2"/>
<feature type="transmembrane region" description="Helical" evidence="1">
    <location>
        <begin position="245"/>
        <end position="263"/>
    </location>
</feature>
<dbReference type="Gene3D" id="1.10.8.60">
    <property type="match status" value="1"/>
</dbReference>
<feature type="domain" description="Sigma-54 factor interaction" evidence="2">
    <location>
        <begin position="482"/>
        <end position="701"/>
    </location>
</feature>
<accession>A0A1L6MYK2</accession>